<evidence type="ECO:0000256" key="5">
    <source>
        <dbReference type="ARBA" id="ARBA00022691"/>
    </source>
</evidence>
<dbReference type="GO" id="GO:0051539">
    <property type="term" value="F:4 iron, 4 sulfur cluster binding"/>
    <property type="evidence" value="ECO:0007669"/>
    <property type="project" value="UniProtKB-KW"/>
</dbReference>
<dbReference type="AlphaFoldDB" id="A0AAE4ZA31"/>
<reference evidence="14 15" key="1">
    <citation type="submission" date="2020-01" db="EMBL/GenBank/DDBJ databases">
        <title>Genomes assembled from Gulf of Kutch pelagic sediment metagenomes.</title>
        <authorList>
            <person name="Chandrashekar M."/>
            <person name="Mahajan M.S."/>
            <person name="Dave K.J."/>
            <person name="Vatsa P."/>
            <person name="Nathani N.M."/>
        </authorList>
    </citation>
    <scope>NUCLEOTIDE SEQUENCE [LARGE SCALE GENOMIC DNA]</scope>
    <source>
        <strain evidence="14">KS3-K002</strain>
    </source>
</reference>
<dbReference type="PIRSF" id="PIRSF004911">
    <property type="entry name" value="DUF160"/>
    <property type="match status" value="1"/>
</dbReference>
<gene>
    <name evidence="14" type="ORF">GWO12_10200</name>
</gene>
<proteinExistence type="inferred from homology"/>
<dbReference type="GO" id="GO:0046872">
    <property type="term" value="F:metal ion binding"/>
    <property type="evidence" value="ECO:0007669"/>
    <property type="project" value="UniProtKB-KW"/>
</dbReference>
<comment type="similarity">
    <text evidence="3">Belongs to the radical SAM superfamily. KamA family.</text>
</comment>
<feature type="binding site" evidence="11">
    <location>
        <position position="113"/>
    </location>
    <ligand>
        <name>[4Fe-4S] cluster</name>
        <dbReference type="ChEBI" id="CHEBI:49883"/>
        <note>4Fe-4S-S-AdoMet</note>
    </ligand>
</feature>
<dbReference type="Pfam" id="PF04055">
    <property type="entry name" value="Radical_SAM"/>
    <property type="match status" value="1"/>
</dbReference>
<dbReference type="GO" id="GO:0016853">
    <property type="term" value="F:isomerase activity"/>
    <property type="evidence" value="ECO:0007669"/>
    <property type="project" value="UniProtKB-KW"/>
</dbReference>
<dbReference type="InterPro" id="IPR058240">
    <property type="entry name" value="rSAM_sf"/>
</dbReference>
<dbReference type="InterPro" id="IPR013785">
    <property type="entry name" value="Aldolase_TIM"/>
</dbReference>
<sequence>MANWQQILKKSVTTVDQLIELFGEENIDREAAQTAIEQFNLRITPAVLKQIESMGDAFWQQYVPSGEENEVLDGVVDSLSEDNDSPVPNITHRYPDRVLFLVSPVCASYCRFCTRRRKVGDPEKIPLNQFESAFEYLEQHTEVRDVILSGGDPFMLSDRRLEYFLKRLREIPHIEIIRIHTRVPLHLPERVTADLCKLISRYHPVFVNIHFNHPAELTPPTEKAIAKLANAGCPLGSQTVLLKGVNDDPEIMKELMQKLLKNRIRPYYLYMADPVAGAEHFRTGVEKGFEIIRAIRGWTSGLAVPHFCIDAPGGGGKIPLLPNYVEEISDDEVVLRNYAGERYRYPLPKELVLASILYGNGRE</sequence>
<feature type="binding site" evidence="11">
    <location>
        <position position="106"/>
    </location>
    <ligand>
        <name>[4Fe-4S] cluster</name>
        <dbReference type="ChEBI" id="CHEBI:49883"/>
        <note>4Fe-4S-S-AdoMet</note>
    </ligand>
</feature>
<dbReference type="Gene3D" id="3.20.20.70">
    <property type="entry name" value="Aldolase class I"/>
    <property type="match status" value="1"/>
</dbReference>
<organism evidence="14 15">
    <name type="scientific">Candidatus Kutchimonas denitrificans</name>
    <dbReference type="NCBI Taxonomy" id="3056748"/>
    <lineage>
        <taxon>Bacteria</taxon>
        <taxon>Pseudomonadati</taxon>
        <taxon>Gemmatimonadota</taxon>
        <taxon>Gemmatimonadia</taxon>
        <taxon>Candidatus Palauibacterales</taxon>
        <taxon>Candidatus Palauibacteraceae</taxon>
        <taxon>Candidatus Kutchimonas</taxon>
    </lineage>
</organism>
<keyword evidence="5" id="KW-0949">S-adenosyl-L-methionine</keyword>
<dbReference type="PROSITE" id="PS51918">
    <property type="entry name" value="RADICAL_SAM"/>
    <property type="match status" value="1"/>
</dbReference>
<dbReference type="CDD" id="cd01335">
    <property type="entry name" value="Radical_SAM"/>
    <property type="match status" value="1"/>
</dbReference>
<accession>A0AAE4ZA31</accession>
<keyword evidence="9 11" id="KW-0411">Iron-sulfur</keyword>
<name>A0AAE4ZA31_9BACT</name>
<keyword evidence="4 11" id="KW-0004">4Fe-4S</keyword>
<dbReference type="InterPro" id="IPR025895">
    <property type="entry name" value="LAM_C_dom"/>
</dbReference>
<dbReference type="SUPFAM" id="SSF102114">
    <property type="entry name" value="Radical SAM enzymes"/>
    <property type="match status" value="1"/>
</dbReference>
<evidence type="ECO:0000256" key="7">
    <source>
        <dbReference type="ARBA" id="ARBA00022898"/>
    </source>
</evidence>
<evidence type="ECO:0000259" key="13">
    <source>
        <dbReference type="PROSITE" id="PS51918"/>
    </source>
</evidence>
<dbReference type="EMBL" id="JAACAK010000083">
    <property type="protein sequence ID" value="NIR75462.1"/>
    <property type="molecule type" value="Genomic_DNA"/>
</dbReference>
<comment type="cofactor">
    <cofactor evidence="2">
        <name>[4Fe-4S] cluster</name>
        <dbReference type="ChEBI" id="CHEBI:49883"/>
    </cofactor>
</comment>
<comment type="cofactor">
    <cofactor evidence="1 12">
        <name>pyridoxal 5'-phosphate</name>
        <dbReference type="ChEBI" id="CHEBI:597326"/>
    </cofactor>
</comment>
<evidence type="ECO:0000256" key="9">
    <source>
        <dbReference type="ARBA" id="ARBA00023014"/>
    </source>
</evidence>
<evidence type="ECO:0000256" key="3">
    <source>
        <dbReference type="ARBA" id="ARBA00008703"/>
    </source>
</evidence>
<evidence type="ECO:0000313" key="14">
    <source>
        <dbReference type="EMBL" id="NIR75462.1"/>
    </source>
</evidence>
<dbReference type="NCBIfam" id="TIGR00238">
    <property type="entry name" value="KamA family radical SAM protein"/>
    <property type="match status" value="1"/>
</dbReference>
<dbReference type="InterPro" id="IPR003739">
    <property type="entry name" value="Lys_aminomutase/Glu_NH3_mut"/>
</dbReference>
<dbReference type="SFLD" id="SFLDS00029">
    <property type="entry name" value="Radical_SAM"/>
    <property type="match status" value="1"/>
</dbReference>
<evidence type="ECO:0000256" key="6">
    <source>
        <dbReference type="ARBA" id="ARBA00022723"/>
    </source>
</evidence>
<keyword evidence="8" id="KW-0408">Iron</keyword>
<comment type="caution">
    <text evidence="14">The sequence shown here is derived from an EMBL/GenBank/DDBJ whole genome shotgun (WGS) entry which is preliminary data.</text>
</comment>
<evidence type="ECO:0000256" key="1">
    <source>
        <dbReference type="ARBA" id="ARBA00001933"/>
    </source>
</evidence>
<evidence type="ECO:0000313" key="15">
    <source>
        <dbReference type="Proteomes" id="UP000702544"/>
    </source>
</evidence>
<keyword evidence="10" id="KW-0413">Isomerase</keyword>
<dbReference type="SFLD" id="SFLDG01070">
    <property type="entry name" value="PLP-dependent"/>
    <property type="match status" value="1"/>
</dbReference>
<feature type="domain" description="Radical SAM core" evidence="13">
    <location>
        <begin position="92"/>
        <end position="302"/>
    </location>
</feature>
<feature type="binding site" evidence="11">
    <location>
        <position position="110"/>
    </location>
    <ligand>
        <name>[4Fe-4S] cluster</name>
        <dbReference type="ChEBI" id="CHEBI:49883"/>
        <note>4Fe-4S-S-AdoMet</note>
    </ligand>
</feature>
<protein>
    <submittedName>
        <fullName evidence="14">KamA family radical SAM protein</fullName>
    </submittedName>
</protein>
<evidence type="ECO:0000256" key="4">
    <source>
        <dbReference type="ARBA" id="ARBA00022485"/>
    </source>
</evidence>
<evidence type="ECO:0000256" key="12">
    <source>
        <dbReference type="PIRSR" id="PIRSR603739-50"/>
    </source>
</evidence>
<dbReference type="Pfam" id="PF12544">
    <property type="entry name" value="LAM_C"/>
    <property type="match status" value="1"/>
</dbReference>
<evidence type="ECO:0000256" key="8">
    <source>
        <dbReference type="ARBA" id="ARBA00023004"/>
    </source>
</evidence>
<keyword evidence="7 12" id="KW-0663">Pyridoxal phosphate</keyword>
<feature type="modified residue" description="N6-(pyridoxal phosphate)lysine" evidence="12">
    <location>
        <position position="317"/>
    </location>
</feature>
<evidence type="ECO:0000256" key="10">
    <source>
        <dbReference type="ARBA" id="ARBA00023235"/>
    </source>
</evidence>
<dbReference type="Proteomes" id="UP000702544">
    <property type="component" value="Unassembled WGS sequence"/>
</dbReference>
<dbReference type="PANTHER" id="PTHR30538">
    <property type="entry name" value="LYSINE 2,3-AMINOMUTASE-RELATED"/>
    <property type="match status" value="1"/>
</dbReference>
<evidence type="ECO:0000256" key="2">
    <source>
        <dbReference type="ARBA" id="ARBA00001966"/>
    </source>
</evidence>
<evidence type="ECO:0000256" key="11">
    <source>
        <dbReference type="PIRSR" id="PIRSR004911-1"/>
    </source>
</evidence>
<dbReference type="PANTHER" id="PTHR30538:SF1">
    <property type="entry name" value="L-LYSINE 2,3-AMINOMUTASE"/>
    <property type="match status" value="1"/>
</dbReference>
<dbReference type="InterPro" id="IPR007197">
    <property type="entry name" value="rSAM"/>
</dbReference>
<keyword evidence="6 11" id="KW-0479">Metal-binding</keyword>